<organism evidence="1 2">
    <name type="scientific">Paraburkholderia tuberum</name>
    <dbReference type="NCBI Taxonomy" id="157910"/>
    <lineage>
        <taxon>Bacteria</taxon>
        <taxon>Pseudomonadati</taxon>
        <taxon>Pseudomonadota</taxon>
        <taxon>Betaproteobacteria</taxon>
        <taxon>Burkholderiales</taxon>
        <taxon>Burkholderiaceae</taxon>
        <taxon>Paraburkholderia</taxon>
    </lineage>
</organism>
<dbReference type="STRING" id="157910.SAMN05445850_4519"/>
<gene>
    <name evidence="1" type="ORF">SAMN05445850_4519</name>
</gene>
<dbReference type="AlphaFoldDB" id="A0A1H1JB20"/>
<evidence type="ECO:0000313" key="1">
    <source>
        <dbReference type="EMBL" id="SDR47184.1"/>
    </source>
</evidence>
<name>A0A1H1JB20_9BURK</name>
<sequence length="49" mass="5545">MQNKVSVSFARWLKPYVHLLAVCAVLSGRVPDPDKLAAKVRRATIIRIR</sequence>
<reference evidence="2" key="1">
    <citation type="submission" date="2016-10" db="EMBL/GenBank/DDBJ databases">
        <authorList>
            <person name="Varghese N."/>
            <person name="Submissions S."/>
        </authorList>
    </citation>
    <scope>NUCLEOTIDE SEQUENCE [LARGE SCALE GENOMIC DNA]</scope>
    <source>
        <strain evidence="2">DUS833</strain>
    </source>
</reference>
<dbReference type="Proteomes" id="UP000199365">
    <property type="component" value="Unassembled WGS sequence"/>
</dbReference>
<dbReference type="EMBL" id="FNKX01000002">
    <property type="protein sequence ID" value="SDR47184.1"/>
    <property type="molecule type" value="Genomic_DNA"/>
</dbReference>
<keyword evidence="2" id="KW-1185">Reference proteome</keyword>
<dbReference type="RefSeq" id="WP_167368708.1">
    <property type="nucleotide sequence ID" value="NZ_FNKX01000002.1"/>
</dbReference>
<accession>A0A1H1JB20</accession>
<evidence type="ECO:0000313" key="2">
    <source>
        <dbReference type="Proteomes" id="UP000199365"/>
    </source>
</evidence>
<proteinExistence type="predicted"/>
<protein>
    <submittedName>
        <fullName evidence="1">Uncharacterized protein</fullName>
    </submittedName>
</protein>